<accession>S0JGY0</accession>
<dbReference type="Pfam" id="PF07293">
    <property type="entry name" value="DUF1450"/>
    <property type="match status" value="1"/>
</dbReference>
<gene>
    <name evidence="1" type="ORF">OMQ_02051</name>
</gene>
<dbReference type="HOGENOM" id="CLU_182025_0_0_9"/>
<dbReference type="Proteomes" id="UP000014136">
    <property type="component" value="Unassembled WGS sequence"/>
</dbReference>
<name>S0JGY0_9ENTE</name>
<protein>
    <recommendedName>
        <fullName evidence="3">DUF1450 domain-containing protein</fullName>
    </recommendedName>
</protein>
<dbReference type="STRING" id="41997.RV16_GL001368"/>
<organism evidence="1 2">
    <name type="scientific">Enterococcus saccharolyticus subsp. saccharolyticus ATCC 43076</name>
    <dbReference type="NCBI Taxonomy" id="1139996"/>
    <lineage>
        <taxon>Bacteria</taxon>
        <taxon>Bacillati</taxon>
        <taxon>Bacillota</taxon>
        <taxon>Bacilli</taxon>
        <taxon>Lactobacillales</taxon>
        <taxon>Enterococcaceae</taxon>
        <taxon>Enterococcus</taxon>
    </lineage>
</organism>
<dbReference type="InterPro" id="IPR009910">
    <property type="entry name" value="DUF1450"/>
</dbReference>
<dbReference type="eggNOG" id="COG4844">
    <property type="taxonomic scope" value="Bacteria"/>
</dbReference>
<comment type="caution">
    <text evidence="1">The sequence shown here is derived from an EMBL/GenBank/DDBJ whole genome shotgun (WGS) entry which is preliminary data.</text>
</comment>
<evidence type="ECO:0000313" key="2">
    <source>
        <dbReference type="Proteomes" id="UP000014136"/>
    </source>
</evidence>
<proteinExistence type="predicted"/>
<reference evidence="1 2" key="1">
    <citation type="submission" date="2013-03" db="EMBL/GenBank/DDBJ databases">
        <title>The Genome Sequence of Enterococcus saccharolyticus ATCC_43076 (Illumina only assembly).</title>
        <authorList>
            <consortium name="The Broad Institute Genomics Platform"/>
            <consortium name="The Broad Institute Genome Sequencing Center for Infectious Disease"/>
            <person name="Earl A."/>
            <person name="Russ C."/>
            <person name="Gilmore M."/>
            <person name="Surin D."/>
            <person name="Walker B."/>
            <person name="Young S."/>
            <person name="Zeng Q."/>
            <person name="Gargeya S."/>
            <person name="Fitzgerald M."/>
            <person name="Haas B."/>
            <person name="Abouelleil A."/>
            <person name="Allen A.W."/>
            <person name="Alvarado L."/>
            <person name="Arachchi H.M."/>
            <person name="Berlin A.M."/>
            <person name="Chapman S.B."/>
            <person name="Gainer-Dewar J."/>
            <person name="Goldberg J."/>
            <person name="Griggs A."/>
            <person name="Gujja S."/>
            <person name="Hansen M."/>
            <person name="Howarth C."/>
            <person name="Imamovic A."/>
            <person name="Ireland A."/>
            <person name="Larimer J."/>
            <person name="McCowan C."/>
            <person name="Murphy C."/>
            <person name="Pearson M."/>
            <person name="Poon T.W."/>
            <person name="Priest M."/>
            <person name="Roberts A."/>
            <person name="Saif S."/>
            <person name="Shea T."/>
            <person name="Sisk P."/>
            <person name="Sykes S."/>
            <person name="Wortman J."/>
            <person name="Nusbaum C."/>
            <person name="Birren B."/>
        </authorList>
    </citation>
    <scope>NUCLEOTIDE SEQUENCE [LARGE SCALE GENOMIC DNA]</scope>
    <source>
        <strain evidence="1 2">ATCC 43076</strain>
    </source>
</reference>
<dbReference type="OrthoDB" id="1684419at2"/>
<dbReference type="EMBL" id="AHYT01000010">
    <property type="protein sequence ID" value="EOT26276.1"/>
    <property type="molecule type" value="Genomic_DNA"/>
</dbReference>
<dbReference type="RefSeq" id="WP_016175813.1">
    <property type="nucleotide sequence ID" value="NZ_KE136390.1"/>
</dbReference>
<keyword evidence="2" id="KW-1185">Reference proteome</keyword>
<dbReference type="PATRIC" id="fig|1139996.3.peg.2015"/>
<sequence>MFPLVEFCETNLAEGSQLVMDELESMEEVDVMTYSCLSECTLCAQKPFCFFEGERLAAETPEKLLILVKEKLVEWQEDYL</sequence>
<evidence type="ECO:0000313" key="1">
    <source>
        <dbReference type="EMBL" id="EOT26276.1"/>
    </source>
</evidence>
<dbReference type="AlphaFoldDB" id="S0JGY0"/>
<evidence type="ECO:0008006" key="3">
    <source>
        <dbReference type="Google" id="ProtNLM"/>
    </source>
</evidence>